<organism evidence="9 10">
    <name type="scientific">Cryobacterium tepidiphilum</name>
    <dbReference type="NCBI Taxonomy" id="2486026"/>
    <lineage>
        <taxon>Bacteria</taxon>
        <taxon>Bacillati</taxon>
        <taxon>Actinomycetota</taxon>
        <taxon>Actinomycetes</taxon>
        <taxon>Micrococcales</taxon>
        <taxon>Microbacteriaceae</taxon>
        <taxon>Cryobacterium</taxon>
    </lineage>
</organism>
<evidence type="ECO:0000256" key="7">
    <source>
        <dbReference type="SAM" id="Phobius"/>
    </source>
</evidence>
<dbReference type="Gene3D" id="1.20.1250.20">
    <property type="entry name" value="MFS general substrate transporter like domains"/>
    <property type="match status" value="1"/>
</dbReference>
<dbReference type="InterPro" id="IPR010290">
    <property type="entry name" value="TM_effector"/>
</dbReference>
<feature type="transmembrane region" description="Helical" evidence="7">
    <location>
        <begin position="390"/>
        <end position="408"/>
    </location>
</feature>
<sequence length="420" mass="44029">MSDAAAGTASVRFAALRNPETRRYIGFAMLGMMGDNIEHVITYWVMWQLFHSPLLAGFAVVSHWLPHLFLSVWFGALADRHDCRRIIQAAQLCFMAVSVGWGVLFLTGVLQPWHCCVLLVMHGLASATWHPAEQMMLYDISSPANLPSAVRLNATGRSMGMLLGPLVGAVLLVVVGPNVGIFVNVLMFVPMFAFMFLTPFTGHLRDGAVPRVRVALGDALAVLREVRSDTRIISMIVLVGATSLLIGVALAPLMPEFAARLGAENAGFAYSALMGANAVGAVIGGVLIESSGWFRPTIRVAIAGTLVFGLATLAFVLSGNYAFSLLVLVLAGIANLVSTSTAQTIVQLAAPAGIRGRVIGLYGMSAMGLRAGSGLTIGILGTLFGVQPAVAVSALLLCAVAVAMLLFVRVRAAGAGAVSG</sequence>
<keyword evidence="5 7" id="KW-1133">Transmembrane helix</keyword>
<feature type="transmembrane region" description="Helical" evidence="7">
    <location>
        <begin position="266"/>
        <end position="288"/>
    </location>
</feature>
<dbReference type="RefSeq" id="WP_123044605.1">
    <property type="nucleotide sequence ID" value="NZ_RDSR01000002.1"/>
</dbReference>
<dbReference type="InterPro" id="IPR020846">
    <property type="entry name" value="MFS_dom"/>
</dbReference>
<feature type="transmembrane region" description="Helical" evidence="7">
    <location>
        <begin position="54"/>
        <end position="74"/>
    </location>
</feature>
<dbReference type="Pfam" id="PF05977">
    <property type="entry name" value="MFS_3"/>
    <property type="match status" value="1"/>
</dbReference>
<dbReference type="EMBL" id="RDSR01000002">
    <property type="protein sequence ID" value="RNE66992.1"/>
    <property type="molecule type" value="Genomic_DNA"/>
</dbReference>
<dbReference type="OrthoDB" id="145388at2"/>
<gene>
    <name evidence="9" type="ORF">EEJ31_01950</name>
</gene>
<keyword evidence="10" id="KW-1185">Reference proteome</keyword>
<keyword evidence="4 7" id="KW-0812">Transmembrane</keyword>
<accession>A0A3M8LQ50</accession>
<feature type="transmembrane region" description="Helical" evidence="7">
    <location>
        <begin position="232"/>
        <end position="254"/>
    </location>
</feature>
<dbReference type="PANTHER" id="PTHR23513:SF11">
    <property type="entry name" value="STAPHYLOFERRIN A TRANSPORTER"/>
    <property type="match status" value="1"/>
</dbReference>
<evidence type="ECO:0000256" key="5">
    <source>
        <dbReference type="ARBA" id="ARBA00022989"/>
    </source>
</evidence>
<dbReference type="GO" id="GO:0005886">
    <property type="term" value="C:plasma membrane"/>
    <property type="evidence" value="ECO:0007669"/>
    <property type="project" value="UniProtKB-SubCell"/>
</dbReference>
<evidence type="ECO:0000259" key="8">
    <source>
        <dbReference type="PROSITE" id="PS50850"/>
    </source>
</evidence>
<dbReference type="InterPro" id="IPR036259">
    <property type="entry name" value="MFS_trans_sf"/>
</dbReference>
<dbReference type="GO" id="GO:0022857">
    <property type="term" value="F:transmembrane transporter activity"/>
    <property type="evidence" value="ECO:0007669"/>
    <property type="project" value="InterPro"/>
</dbReference>
<keyword evidence="6 7" id="KW-0472">Membrane</keyword>
<proteinExistence type="predicted"/>
<evidence type="ECO:0000256" key="2">
    <source>
        <dbReference type="ARBA" id="ARBA00022448"/>
    </source>
</evidence>
<feature type="transmembrane region" description="Helical" evidence="7">
    <location>
        <begin position="110"/>
        <end position="129"/>
    </location>
</feature>
<evidence type="ECO:0000313" key="10">
    <source>
        <dbReference type="Proteomes" id="UP000279859"/>
    </source>
</evidence>
<keyword evidence="2" id="KW-0813">Transport</keyword>
<reference evidence="9 10" key="1">
    <citation type="submission" date="2018-11" db="EMBL/GenBank/DDBJ databases">
        <title>Cryobacterium sp. nov., isolated from rhizosphere soil of lettuce.</title>
        <authorList>
            <person name="Wang Y."/>
        </authorList>
    </citation>
    <scope>NUCLEOTIDE SEQUENCE [LARGE SCALE GENOMIC DNA]</scope>
    <source>
        <strain evidence="9 10">NEAU-85</strain>
    </source>
</reference>
<dbReference type="PROSITE" id="PS50850">
    <property type="entry name" value="MFS"/>
    <property type="match status" value="1"/>
</dbReference>
<evidence type="ECO:0000256" key="1">
    <source>
        <dbReference type="ARBA" id="ARBA00004651"/>
    </source>
</evidence>
<evidence type="ECO:0000313" key="9">
    <source>
        <dbReference type="EMBL" id="RNE66992.1"/>
    </source>
</evidence>
<feature type="transmembrane region" description="Helical" evidence="7">
    <location>
        <begin position="300"/>
        <end position="317"/>
    </location>
</feature>
<keyword evidence="3" id="KW-1003">Cell membrane</keyword>
<dbReference type="Proteomes" id="UP000279859">
    <property type="component" value="Unassembled WGS sequence"/>
</dbReference>
<dbReference type="SUPFAM" id="SSF103473">
    <property type="entry name" value="MFS general substrate transporter"/>
    <property type="match status" value="1"/>
</dbReference>
<protein>
    <submittedName>
        <fullName evidence="9">MFS transporter</fullName>
    </submittedName>
</protein>
<feature type="domain" description="Major facilitator superfamily (MFS) profile" evidence="8">
    <location>
        <begin position="228"/>
        <end position="420"/>
    </location>
</feature>
<name>A0A3M8LQ50_9MICO</name>
<dbReference type="PANTHER" id="PTHR23513">
    <property type="entry name" value="INTEGRAL MEMBRANE EFFLUX PROTEIN-RELATED"/>
    <property type="match status" value="1"/>
</dbReference>
<dbReference type="CDD" id="cd06173">
    <property type="entry name" value="MFS_MefA_like"/>
    <property type="match status" value="1"/>
</dbReference>
<evidence type="ECO:0000256" key="4">
    <source>
        <dbReference type="ARBA" id="ARBA00022692"/>
    </source>
</evidence>
<comment type="subcellular location">
    <subcellularLocation>
        <location evidence="1">Cell membrane</location>
        <topology evidence="1">Multi-pass membrane protein</topology>
    </subcellularLocation>
</comment>
<feature type="transmembrane region" description="Helical" evidence="7">
    <location>
        <begin position="358"/>
        <end position="384"/>
    </location>
</feature>
<dbReference type="AlphaFoldDB" id="A0A3M8LQ50"/>
<evidence type="ECO:0000256" key="6">
    <source>
        <dbReference type="ARBA" id="ARBA00023136"/>
    </source>
</evidence>
<comment type="caution">
    <text evidence="9">The sequence shown here is derived from an EMBL/GenBank/DDBJ whole genome shotgun (WGS) entry which is preliminary data.</text>
</comment>
<feature type="transmembrane region" description="Helical" evidence="7">
    <location>
        <begin position="323"/>
        <end position="346"/>
    </location>
</feature>
<evidence type="ECO:0000256" key="3">
    <source>
        <dbReference type="ARBA" id="ARBA00022475"/>
    </source>
</evidence>